<dbReference type="PANTHER" id="PTHR48045">
    <property type="entry name" value="UDP-GLYCOSYLTRANSFERASE 72B1"/>
    <property type="match status" value="1"/>
</dbReference>
<comment type="caution">
    <text evidence="2">The sequence shown here is derived from an EMBL/GenBank/DDBJ whole genome shotgun (WGS) entry which is preliminary data.</text>
</comment>
<dbReference type="AlphaFoldDB" id="A0A409WNP4"/>
<dbReference type="CDD" id="cd03784">
    <property type="entry name" value="GT1_Gtf-like"/>
    <property type="match status" value="1"/>
</dbReference>
<protein>
    <recommendedName>
        <fullName evidence="4">UDP-glycosyltransferases domain-containing protein</fullName>
    </recommendedName>
</protein>
<evidence type="ECO:0000313" key="2">
    <source>
        <dbReference type="EMBL" id="PPQ80127.1"/>
    </source>
</evidence>
<dbReference type="InterPro" id="IPR002213">
    <property type="entry name" value="UDP_glucos_trans"/>
</dbReference>
<dbReference type="Proteomes" id="UP000283269">
    <property type="component" value="Unassembled WGS sequence"/>
</dbReference>
<dbReference type="InParanoid" id="A0A409WNP4"/>
<gene>
    <name evidence="2" type="ORF">CVT25_001426</name>
</gene>
<name>A0A409WNP4_PSICY</name>
<dbReference type="PANTHER" id="PTHR48045:SF31">
    <property type="entry name" value="UDP-GLYCOSYLTRANSFERASE 76B1-LIKE"/>
    <property type="match status" value="1"/>
</dbReference>
<evidence type="ECO:0008006" key="4">
    <source>
        <dbReference type="Google" id="ProtNLM"/>
    </source>
</evidence>
<reference evidence="2 3" key="1">
    <citation type="journal article" date="2018" name="Evol. Lett.">
        <title>Horizontal gene cluster transfer increased hallucinogenic mushroom diversity.</title>
        <authorList>
            <person name="Reynolds H.T."/>
            <person name="Vijayakumar V."/>
            <person name="Gluck-Thaler E."/>
            <person name="Korotkin H.B."/>
            <person name="Matheny P.B."/>
            <person name="Slot J.C."/>
        </authorList>
    </citation>
    <scope>NUCLEOTIDE SEQUENCE [LARGE SCALE GENOMIC DNA]</scope>
    <source>
        <strain evidence="2 3">2631</strain>
    </source>
</reference>
<evidence type="ECO:0000313" key="3">
    <source>
        <dbReference type="Proteomes" id="UP000283269"/>
    </source>
</evidence>
<dbReference type="GO" id="GO:0008194">
    <property type="term" value="F:UDP-glycosyltransferase activity"/>
    <property type="evidence" value="ECO:0007669"/>
    <property type="project" value="InterPro"/>
</dbReference>
<sequence>MSSMSQKIPHFLFSAFPSWGHVRSFCNLAARIVKDNDSSFVTLLLTPNLLNRAKDELEVEFKGKASESVVRRSSCTRILALFHSESQHPLELFEPHAKAYAAAYSDLLQSKAVTCGMTKSVFDAAPPPNVVVLDTVAYPLFQITRAVTGKSVPIISWITGHVSSVIRFNGLERLGGLGDIGAKIDAEAAHLGVTAKDIGDSLWDTSNGTVIKVPGLTEMYDWEYFPQKLPFDIILSDFLRLSYAGLRESDAGFVTSAYVFEAESMEAIKSWFSEWNQDIYIIGPLLPTGYGIDEESDRGSKETSDFLQKSLVEYGENSVMLISFGTVYWPAVQDYIEEVIEALIEKKFPFILCYASPFATLSDELIERIRSSGIGLVSKWSPQQYILNHPATGWFVSHCGHNSTMESLGSGTPVICWPFHADQPMGAAHISEDLKVGLELVEVRTGDRGIKPLKRDRRQAKGTREAVGVEIRQVIDDCRGEKGKILQKNAAEMKAKLAGVWLDGGDSKKDFEAFLAKYGF</sequence>
<dbReference type="SUPFAM" id="SSF53756">
    <property type="entry name" value="UDP-Glycosyltransferase/glycogen phosphorylase"/>
    <property type="match status" value="1"/>
</dbReference>
<keyword evidence="3" id="KW-1185">Reference proteome</keyword>
<dbReference type="STRING" id="93625.A0A409WNP4"/>
<evidence type="ECO:0000256" key="1">
    <source>
        <dbReference type="ARBA" id="ARBA00022679"/>
    </source>
</evidence>
<dbReference type="Gene3D" id="3.40.50.2000">
    <property type="entry name" value="Glycogen Phosphorylase B"/>
    <property type="match status" value="2"/>
</dbReference>
<dbReference type="EMBL" id="NHYD01003345">
    <property type="protein sequence ID" value="PPQ80127.1"/>
    <property type="molecule type" value="Genomic_DNA"/>
</dbReference>
<proteinExistence type="predicted"/>
<keyword evidence="1" id="KW-0808">Transferase</keyword>
<organism evidence="2 3">
    <name type="scientific">Psilocybe cyanescens</name>
    <dbReference type="NCBI Taxonomy" id="93625"/>
    <lineage>
        <taxon>Eukaryota</taxon>
        <taxon>Fungi</taxon>
        <taxon>Dikarya</taxon>
        <taxon>Basidiomycota</taxon>
        <taxon>Agaricomycotina</taxon>
        <taxon>Agaricomycetes</taxon>
        <taxon>Agaricomycetidae</taxon>
        <taxon>Agaricales</taxon>
        <taxon>Agaricineae</taxon>
        <taxon>Strophariaceae</taxon>
        <taxon>Psilocybe</taxon>
    </lineage>
</organism>
<accession>A0A409WNP4</accession>
<dbReference type="Pfam" id="PF00201">
    <property type="entry name" value="UDPGT"/>
    <property type="match status" value="1"/>
</dbReference>
<dbReference type="OrthoDB" id="5835829at2759"/>